<dbReference type="EMBL" id="UHDK01000001">
    <property type="protein sequence ID" value="SUM33741.1"/>
    <property type="molecule type" value="Genomic_DNA"/>
</dbReference>
<feature type="compositionally biased region" description="Polar residues" evidence="1">
    <location>
        <begin position="11"/>
        <end position="32"/>
    </location>
</feature>
<feature type="region of interest" description="Disordered" evidence="1">
    <location>
        <begin position="1"/>
        <end position="33"/>
    </location>
</feature>
<sequence>MLLAAQDIQGGKSTTGNKRPNNLKSPSTSNDDSMLKKVVERQDEQINQMHQAINYLAQLVTSNQDIVNKPVPTEEGISKKQGQRSKLMAFNIGGSLN</sequence>
<gene>
    <name evidence="2" type="ORF">NCTC12195_03210</name>
</gene>
<accession>A0A380FJX6</accession>
<evidence type="ECO:0000256" key="1">
    <source>
        <dbReference type="SAM" id="MobiDB-lite"/>
    </source>
</evidence>
<evidence type="ECO:0000313" key="3">
    <source>
        <dbReference type="Proteomes" id="UP000255277"/>
    </source>
</evidence>
<proteinExistence type="predicted"/>
<name>A0A380FJX6_STAGA</name>
<protein>
    <submittedName>
        <fullName evidence="2">Phage tail tape measure protein, TP901 family, core region</fullName>
    </submittedName>
</protein>
<organism evidence="2 3">
    <name type="scientific">Staphylococcus gallinarum</name>
    <dbReference type="NCBI Taxonomy" id="1293"/>
    <lineage>
        <taxon>Bacteria</taxon>
        <taxon>Bacillati</taxon>
        <taxon>Bacillota</taxon>
        <taxon>Bacilli</taxon>
        <taxon>Bacillales</taxon>
        <taxon>Staphylococcaceae</taxon>
        <taxon>Staphylococcus</taxon>
    </lineage>
</organism>
<evidence type="ECO:0000313" key="2">
    <source>
        <dbReference type="EMBL" id="SUM33741.1"/>
    </source>
</evidence>
<dbReference type="AlphaFoldDB" id="A0A380FJX6"/>
<reference evidence="2 3" key="1">
    <citation type="submission" date="2018-06" db="EMBL/GenBank/DDBJ databases">
        <authorList>
            <consortium name="Pathogen Informatics"/>
            <person name="Doyle S."/>
        </authorList>
    </citation>
    <scope>NUCLEOTIDE SEQUENCE [LARGE SCALE GENOMIC DNA]</scope>
    <source>
        <strain evidence="2 3">NCTC12195</strain>
    </source>
</reference>
<dbReference type="Proteomes" id="UP000255277">
    <property type="component" value="Unassembled WGS sequence"/>
</dbReference>